<keyword evidence="5" id="KW-0677">Repeat</keyword>
<evidence type="ECO:0000256" key="4">
    <source>
        <dbReference type="ARBA" id="ARBA00022729"/>
    </source>
</evidence>
<feature type="domain" description="Laminin EGF-like" evidence="14">
    <location>
        <begin position="1030"/>
        <end position="1077"/>
    </location>
</feature>
<evidence type="ECO:0008006" key="19">
    <source>
        <dbReference type="Google" id="ProtNLM"/>
    </source>
</evidence>
<dbReference type="InterPro" id="IPR056558">
    <property type="entry name" value="LAMB1-4_helical"/>
</dbReference>
<dbReference type="GO" id="GO:0043256">
    <property type="term" value="C:laminin complex"/>
    <property type="evidence" value="ECO:0007669"/>
    <property type="project" value="TreeGrafter"/>
</dbReference>
<dbReference type="PROSITE" id="PS01248">
    <property type="entry name" value="EGF_LAM_1"/>
    <property type="match status" value="4"/>
</dbReference>
<keyword evidence="11 12" id="KW-0424">Laminin EGF-like domain</keyword>
<feature type="disulfide bond" evidence="12">
    <location>
        <begin position="720"/>
        <end position="737"/>
    </location>
</feature>
<dbReference type="FunFam" id="2.10.25.10:FF:000082">
    <property type="entry name" value="Laminin subunit alpha 1"/>
    <property type="match status" value="1"/>
</dbReference>
<name>A0AAV3B199_PYXAD</name>
<keyword evidence="2" id="KW-0964">Secreted</keyword>
<evidence type="ECO:0000256" key="5">
    <source>
        <dbReference type="ARBA" id="ARBA00022737"/>
    </source>
</evidence>
<feature type="disulfide bond" evidence="12">
    <location>
        <begin position="297"/>
        <end position="306"/>
    </location>
</feature>
<evidence type="ECO:0000256" key="8">
    <source>
        <dbReference type="ARBA" id="ARBA00023054"/>
    </source>
</evidence>
<evidence type="ECO:0000259" key="14">
    <source>
        <dbReference type="PROSITE" id="PS50027"/>
    </source>
</evidence>
<feature type="disulfide bond" evidence="12">
    <location>
        <begin position="362"/>
        <end position="371"/>
    </location>
</feature>
<dbReference type="Pfam" id="PF00053">
    <property type="entry name" value="EGF_laminin"/>
    <property type="match status" value="9"/>
</dbReference>
<feature type="disulfide bond" evidence="12">
    <location>
        <begin position="1051"/>
        <end position="1060"/>
    </location>
</feature>
<dbReference type="Pfam" id="PF00055">
    <property type="entry name" value="Laminin_N"/>
    <property type="match status" value="1"/>
</dbReference>
<keyword evidence="9 12" id="KW-1015">Disulfide bond</keyword>
<dbReference type="FunFam" id="2.10.25.10:FF:000130">
    <property type="entry name" value="Laminin subunit beta 1"/>
    <property type="match status" value="1"/>
</dbReference>
<evidence type="ECO:0000313" key="18">
    <source>
        <dbReference type="Proteomes" id="UP001181693"/>
    </source>
</evidence>
<feature type="disulfide bond" evidence="12">
    <location>
        <begin position="718"/>
        <end position="730"/>
    </location>
</feature>
<dbReference type="PROSITE" id="PS50027">
    <property type="entry name" value="EGF_LAM_2"/>
    <property type="match status" value="10"/>
</dbReference>
<feature type="domain" description="Laminin EGF-like" evidence="14">
    <location>
        <begin position="265"/>
        <end position="331"/>
    </location>
</feature>
<dbReference type="FunFam" id="2.10.25.10:FF:000209">
    <property type="entry name" value="Laminin subunit alpha 5"/>
    <property type="match status" value="1"/>
</dbReference>
<dbReference type="GO" id="GO:0034446">
    <property type="term" value="P:substrate adhesion-dependent cell spreading"/>
    <property type="evidence" value="ECO:0007669"/>
    <property type="project" value="TreeGrafter"/>
</dbReference>
<feature type="coiled-coil region" evidence="13">
    <location>
        <begin position="1540"/>
        <end position="1692"/>
    </location>
</feature>
<dbReference type="FunFam" id="2.10.25.10:FF:000135">
    <property type="entry name" value="Laminin subunit beta 4"/>
    <property type="match status" value="1"/>
</dbReference>
<dbReference type="Gene3D" id="2.60.120.260">
    <property type="entry name" value="Galactose-binding domain-like"/>
    <property type="match status" value="1"/>
</dbReference>
<dbReference type="FunFam" id="2.10.25.10:FF:000090">
    <property type="entry name" value="laminin subunit alpha"/>
    <property type="match status" value="1"/>
</dbReference>
<dbReference type="FunFam" id="2.170.300.10:FF:000001">
    <property type="entry name" value="Laminin subunit beta-1"/>
    <property type="match status" value="1"/>
</dbReference>
<feature type="disulfide bond" evidence="12">
    <location>
        <begin position="843"/>
        <end position="857"/>
    </location>
</feature>
<evidence type="ECO:0000256" key="6">
    <source>
        <dbReference type="ARBA" id="ARBA00022869"/>
    </source>
</evidence>
<keyword evidence="3" id="KW-0272">Extracellular matrix</keyword>
<dbReference type="SUPFAM" id="SSF57196">
    <property type="entry name" value="EGF/Laminin"/>
    <property type="match status" value="12"/>
</dbReference>
<feature type="domain" description="Laminin EGF-like" evidence="14">
    <location>
        <begin position="766"/>
        <end position="811"/>
    </location>
</feature>
<dbReference type="GO" id="GO:0016477">
    <property type="term" value="P:cell migration"/>
    <property type="evidence" value="ECO:0007669"/>
    <property type="project" value="TreeGrafter"/>
</dbReference>
<dbReference type="Pfam" id="PF21199">
    <property type="entry name" value="LAMININ_IV_B"/>
    <property type="match status" value="1"/>
</dbReference>
<feature type="domain" description="Laminin EGF-like" evidence="14">
    <location>
        <begin position="812"/>
        <end position="859"/>
    </location>
</feature>
<feature type="disulfide bond" evidence="12">
    <location>
        <begin position="1032"/>
        <end position="1049"/>
    </location>
</feature>
<dbReference type="EMBL" id="DYDO01000002">
    <property type="protein sequence ID" value="DBA31295.1"/>
    <property type="molecule type" value="Genomic_DNA"/>
</dbReference>
<feature type="domain" description="Laminin EGF-like" evidence="14">
    <location>
        <begin position="1078"/>
        <end position="1124"/>
    </location>
</feature>
<gene>
    <name evidence="17" type="ORF">GDO54_007168</name>
</gene>
<dbReference type="GO" id="GO:0070831">
    <property type="term" value="P:basement membrane assembly"/>
    <property type="evidence" value="ECO:0007669"/>
    <property type="project" value="TreeGrafter"/>
</dbReference>
<dbReference type="SMART" id="SM00181">
    <property type="entry name" value="EGF"/>
    <property type="match status" value="5"/>
</dbReference>
<dbReference type="FunFam" id="2.10.25.10:FF:000138">
    <property type="entry name" value="Laminin subunit beta 1"/>
    <property type="match status" value="1"/>
</dbReference>
<dbReference type="Pfam" id="PF23219">
    <property type="entry name" value="LAMB1"/>
    <property type="match status" value="1"/>
</dbReference>
<evidence type="ECO:0000259" key="15">
    <source>
        <dbReference type="PROSITE" id="PS51116"/>
    </source>
</evidence>
<feature type="disulfide bond" evidence="12">
    <location>
        <begin position="1078"/>
        <end position="1090"/>
    </location>
</feature>
<dbReference type="PROSITE" id="PS51117">
    <property type="entry name" value="LAMININ_NTER"/>
    <property type="match status" value="1"/>
</dbReference>
<dbReference type="FunFam" id="2.10.25.10:FF:000101">
    <property type="entry name" value="Laminin subunit beta 1"/>
    <property type="match status" value="1"/>
</dbReference>
<sequence length="1712" mass="191570">MDLNTNRHFSTKLASLGHAQDSCEDGSCYPTIGDLLKGRHKHLSASSTCGQDEPQRYCIISYLEDDQKCFMCDSRFPYNPLTHPDSHQIENVITTFDSDWKKRWWQSENGVDYVSIRLDLETLFQFSHLVLTFKSFRPAAMLVERSRDFGRTWKVFKYFAQNCASAFPDIPQGYANEVGDVVCDSRYSDMEPSTEGEVVLKALDPSFDIDDPYDPYIQDIITLTNLRINFTKLHTFGDIHSNGWQSEPQEKYYYAMYEMIVRGNCFCNGHASQCIPVDNMGGDVFSEPGMVHGKCVCQHNTDGLNCEKCKEFHNDAPWRPAVGFKDNACRKCNCNGHSDKCHFDMNVYQANNGTSGGVCDYCQHNTVGYQCEFCKPYFYHDPLKHISDPNTCIPCDCDPDGTHGGGLCEGHTNRGLGIIAGTCLCKQNVEGIRCERCKPGYFGISADNFLGCQYCGCNQFGSLPFSVCDAVTGQCKCKNFATGRYCDECVVSINYMPITVNPTPMPKCKEYFLKQGIDFRYENNRIILKSMPKRSVQGRRQAQELVPPGHEGVVELVLREPIPGKPVTWTGPGFARVLHGAGLRFTVNNIPYSMDFIMAIRYEPESLEDWTARIMVNLPHGELSEHCKNKIPLPEGYTLQLLATNRKMYSDVLFSLKLGLIPQISSISNLCTEEQLEEYNYYNCIEIASDIGTQTLPDVCEKLIISMSARIHNGAVKCSCNSEGSLNNRCSKIGGQCQCKPNVVGSCCDRCDVGSYGFGPNGCQGCDCHINGSMSTLCDQVTGQCACRKDIQGRRCDRCLPGYYGFPNCRPCQCYGNSESCDPITGACKSCKGFATGTNCERCLDNYFGNPVKGQPCHPCMCPGSPTSNEYFALSCQQNPDTLEVICDCLEGYTGKNCNECPAGFYGNVEEGEQCLPCQCNNNIDITDPEACDKITGECLKCLNNTYGPMCQSCLPGFFGSGCHQNCTSCICNSMGTKAENCSIYEEVGECVCDRITGQCPCLPNVVGIRCDTCAPGFWNFSSGRGCQPCNCYLNNSIGNQCNQFTGQCLCKPKYKGDKCEQCEDNYYGNPKVQCIPCRCNMEGSQKLMCDKDTGACNCKPGVTGRYCDQCAPKFKKEFPTCPPCHMCFDQYEPDVLSLTDSVHALIRLAANIGPTKSPMSCDVQISILEDRLLAIEKIFRSPILSPDKYAKVKTFYDNLRQKVNKIKISDLGTFNEIPKLNKTIWEIKKEVDGLFTDLEIIRKMKQKENIVKFKDFQASFDKITKHFKTSLSAAEKARNATPTIRTASRTRKNILTALSNLDIKNKLSSEKLNTMKSLQISKMNEMVCGTVWDFPCDISPCGGALCKDKFGKRKCGGPDCNGALPIARDGLKKANETDAKLKSVAIQLLEAEKQIQNIRQLAEDTKLKASRLNKTLSKAINRIEADKNRSKELIKHVKDFLLDATINPEEIEKIANEILAIKLPAAPYDLIKMLSNIKKMCDEYQQNRKNLEKQLKDVNKLTEQANDAKKAVENLPSDYEIQNNLGQAENIQKKTSSVLGNINKAIQNIRNRLSQAKSKADLTDMRFKDIKDLHSQLEAKIAELQEKMLQNRNAAAKAEKGAMSALKEAAESESSLSDLKEKYEILKEKMEKRDIPPEILDRLQQLKKDAEDFANEIDDKFNRIADLEDRIDDLNKLNEEKANQLLLLEKKAIELKDYIVAEERKHSACGE</sequence>
<evidence type="ECO:0000256" key="2">
    <source>
        <dbReference type="ARBA" id="ARBA00022525"/>
    </source>
</evidence>
<comment type="caution">
    <text evidence="12">Lacks conserved residue(s) required for the propagation of feature annotation.</text>
</comment>
<dbReference type="SMART" id="SM00136">
    <property type="entry name" value="LamNT"/>
    <property type="match status" value="1"/>
</dbReference>
<dbReference type="PANTHER" id="PTHR10574">
    <property type="entry name" value="NETRIN/LAMININ-RELATED"/>
    <property type="match status" value="1"/>
</dbReference>
<dbReference type="Pfam" id="PF24973">
    <property type="entry name" value="EGF_LMN_ATRN"/>
    <property type="match status" value="2"/>
</dbReference>
<keyword evidence="10" id="KW-0325">Glycoprotein</keyword>
<dbReference type="Gene3D" id="2.10.25.10">
    <property type="entry name" value="Laminin"/>
    <property type="match status" value="8"/>
</dbReference>
<feature type="disulfide bond" evidence="12">
    <location>
        <begin position="1099"/>
        <end position="1108"/>
    </location>
</feature>
<accession>A0AAV3B199</accession>
<evidence type="ECO:0000256" key="13">
    <source>
        <dbReference type="SAM" id="Coils"/>
    </source>
</evidence>
<keyword evidence="4" id="KW-0732">Signal</keyword>
<dbReference type="InterPro" id="IPR000742">
    <property type="entry name" value="EGF"/>
</dbReference>
<evidence type="ECO:0000256" key="3">
    <source>
        <dbReference type="ARBA" id="ARBA00022530"/>
    </source>
</evidence>
<feature type="disulfide bond" evidence="12">
    <location>
        <begin position="768"/>
        <end position="785"/>
    </location>
</feature>
<reference evidence="17" key="1">
    <citation type="thesis" date="2020" institute="ProQuest LLC" country="789 East Eisenhower Parkway, Ann Arbor, MI, USA">
        <title>Comparative Genomics and Chromosome Evolution.</title>
        <authorList>
            <person name="Mudd A.B."/>
        </authorList>
    </citation>
    <scope>NUCLEOTIDE SEQUENCE</scope>
    <source>
        <strain evidence="17">1538</strain>
        <tissue evidence="17">Blood</tissue>
    </source>
</reference>
<keyword evidence="7" id="KW-0130">Cell adhesion</keyword>
<feature type="domain" description="Laminin EGF-like" evidence="14">
    <location>
        <begin position="395"/>
        <end position="454"/>
    </location>
</feature>
<feature type="domain" description="Laminin EGF-like" evidence="14">
    <location>
        <begin position="918"/>
        <end position="969"/>
    </location>
</feature>
<evidence type="ECO:0000256" key="7">
    <source>
        <dbReference type="ARBA" id="ARBA00022889"/>
    </source>
</evidence>
<feature type="coiled-coil region" evidence="13">
    <location>
        <begin position="1382"/>
        <end position="1430"/>
    </location>
</feature>
<keyword evidence="6" id="KW-0084">Basement membrane</keyword>
<evidence type="ECO:0000256" key="12">
    <source>
        <dbReference type="PROSITE-ProRule" id="PRU00460"/>
    </source>
</evidence>
<feature type="disulfide bond" evidence="12">
    <location>
        <begin position="942"/>
        <end position="951"/>
    </location>
</feature>
<feature type="disulfide bond" evidence="12">
    <location>
        <begin position="831"/>
        <end position="840"/>
    </location>
</feature>
<dbReference type="Proteomes" id="UP001181693">
    <property type="component" value="Unassembled WGS sequence"/>
</dbReference>
<feature type="disulfide bond" evidence="12">
    <location>
        <begin position="1030"/>
        <end position="1042"/>
    </location>
</feature>
<feature type="domain" description="Laminin IV type B" evidence="15">
    <location>
        <begin position="525"/>
        <end position="712"/>
    </location>
</feature>
<dbReference type="PANTHER" id="PTHR10574:SF279">
    <property type="entry name" value="LAMININ SUBUNIT BETA 4"/>
    <property type="match status" value="1"/>
</dbReference>
<dbReference type="GO" id="GO:0009887">
    <property type="term" value="P:animal organ morphogenesis"/>
    <property type="evidence" value="ECO:0007669"/>
    <property type="project" value="TreeGrafter"/>
</dbReference>
<feature type="domain" description="Laminin EGF-like" evidence="14">
    <location>
        <begin position="332"/>
        <end position="394"/>
    </location>
</feature>
<dbReference type="SMART" id="SM00180">
    <property type="entry name" value="EGF_Lam"/>
    <property type="match status" value="12"/>
</dbReference>
<feature type="domain" description="Laminin EGF-like" evidence="14">
    <location>
        <begin position="970"/>
        <end position="1029"/>
    </location>
</feature>
<dbReference type="FunFam" id="2.10.25.10:FF:000188">
    <property type="entry name" value="Laminin subunit gamma 2"/>
    <property type="match status" value="1"/>
</dbReference>
<feature type="domain" description="Laminin N-terminal" evidence="16">
    <location>
        <begin position="24"/>
        <end position="264"/>
    </location>
</feature>
<dbReference type="InterPro" id="IPR050440">
    <property type="entry name" value="Laminin/Netrin_ECM"/>
</dbReference>
<dbReference type="InterPro" id="IPR056863">
    <property type="entry name" value="LMN_ATRN_NET-like_EGF"/>
</dbReference>
<evidence type="ECO:0000256" key="10">
    <source>
        <dbReference type="ARBA" id="ARBA00023180"/>
    </source>
</evidence>
<evidence type="ECO:0000313" key="17">
    <source>
        <dbReference type="EMBL" id="DBA31295.1"/>
    </source>
</evidence>
<feature type="disulfide bond" evidence="12">
    <location>
        <begin position="1002"/>
        <end position="1011"/>
    </location>
</feature>
<comment type="subcellular location">
    <subcellularLocation>
        <location evidence="1">Secreted</location>
        <location evidence="1">Extracellular space</location>
        <location evidence="1">Extracellular matrix</location>
        <location evidence="1">Basement membrane</location>
    </subcellularLocation>
</comment>
<dbReference type="Gene3D" id="2.170.300.10">
    <property type="entry name" value="Tie2 ligand-binding domain superfamily"/>
    <property type="match status" value="2"/>
</dbReference>
<evidence type="ECO:0000256" key="1">
    <source>
        <dbReference type="ARBA" id="ARBA00004302"/>
    </source>
</evidence>
<protein>
    <recommendedName>
        <fullName evidence="19">Laminin subunit beta-4</fullName>
    </recommendedName>
</protein>
<feature type="disulfide bond" evidence="12">
    <location>
        <begin position="739"/>
        <end position="748"/>
    </location>
</feature>
<proteinExistence type="predicted"/>
<feature type="disulfide bond" evidence="12">
    <location>
        <begin position="1080"/>
        <end position="1097"/>
    </location>
</feature>
<feature type="domain" description="Laminin EGF-like" evidence="14">
    <location>
        <begin position="718"/>
        <end position="765"/>
    </location>
</feature>
<dbReference type="PRINTS" id="PR00011">
    <property type="entry name" value="EGFLAMININ"/>
</dbReference>
<dbReference type="InterPro" id="IPR013015">
    <property type="entry name" value="Laminin_IV_B"/>
</dbReference>
<evidence type="ECO:0000256" key="11">
    <source>
        <dbReference type="ARBA" id="ARBA00023292"/>
    </source>
</evidence>
<keyword evidence="8 13" id="KW-0175">Coiled coil</keyword>
<dbReference type="GO" id="GO:0009888">
    <property type="term" value="P:tissue development"/>
    <property type="evidence" value="ECO:0007669"/>
    <property type="project" value="TreeGrafter"/>
</dbReference>
<evidence type="ECO:0000259" key="16">
    <source>
        <dbReference type="PROSITE" id="PS51117"/>
    </source>
</evidence>
<dbReference type="InterPro" id="IPR008211">
    <property type="entry name" value="Laminin_N"/>
</dbReference>
<organism evidence="17 18">
    <name type="scientific">Pyxicephalus adspersus</name>
    <name type="common">African bullfrog</name>
    <dbReference type="NCBI Taxonomy" id="30357"/>
    <lineage>
        <taxon>Eukaryota</taxon>
        <taxon>Metazoa</taxon>
        <taxon>Chordata</taxon>
        <taxon>Craniata</taxon>
        <taxon>Vertebrata</taxon>
        <taxon>Euteleostomi</taxon>
        <taxon>Amphibia</taxon>
        <taxon>Batrachia</taxon>
        <taxon>Anura</taxon>
        <taxon>Neobatrachia</taxon>
        <taxon>Ranoidea</taxon>
        <taxon>Pyxicephalidae</taxon>
        <taxon>Pyxicephalinae</taxon>
        <taxon>Pyxicephalus</taxon>
    </lineage>
</organism>
<dbReference type="GO" id="GO:0007411">
    <property type="term" value="P:axon guidance"/>
    <property type="evidence" value="ECO:0007669"/>
    <property type="project" value="TreeGrafter"/>
</dbReference>
<feature type="disulfide bond" evidence="12">
    <location>
        <begin position="766"/>
        <end position="778"/>
    </location>
</feature>
<feature type="disulfide bond" evidence="12">
    <location>
        <begin position="787"/>
        <end position="796"/>
    </location>
</feature>
<comment type="caution">
    <text evidence="17">The sequence shown here is derived from an EMBL/GenBank/DDBJ whole genome shotgun (WGS) entry which is preliminary data.</text>
</comment>
<dbReference type="CDD" id="cd00055">
    <property type="entry name" value="EGF_Lam"/>
    <property type="match status" value="12"/>
</dbReference>
<evidence type="ECO:0000256" key="9">
    <source>
        <dbReference type="ARBA" id="ARBA00023157"/>
    </source>
</evidence>
<dbReference type="PROSITE" id="PS51116">
    <property type="entry name" value="LAMININ_IVB"/>
    <property type="match status" value="1"/>
</dbReference>
<dbReference type="InterPro" id="IPR002049">
    <property type="entry name" value="LE_dom"/>
</dbReference>
<feature type="disulfide bond" evidence="12">
    <location>
        <begin position="425"/>
        <end position="434"/>
    </location>
</feature>
<feature type="coiled-coil region" evidence="13">
    <location>
        <begin position="1475"/>
        <end position="1512"/>
    </location>
</feature>
<keyword evidence="18" id="KW-1185">Reference proteome</keyword>
<dbReference type="FunFam" id="2.60.120.260:FF:000010">
    <property type="entry name" value="Laminin subunit beta 1"/>
    <property type="match status" value="1"/>
</dbReference>